<dbReference type="EMBL" id="JBBBZM010000007">
    <property type="protein sequence ID" value="KAL0639959.1"/>
    <property type="molecule type" value="Genomic_DNA"/>
</dbReference>
<dbReference type="PANTHER" id="PTHR12292">
    <property type="entry name" value="RWD DOMAIN-CONTAINING PROTEIN"/>
    <property type="match status" value="1"/>
</dbReference>
<keyword evidence="4" id="KW-1185">Reference proteome</keyword>
<dbReference type="CDD" id="cd23823">
    <property type="entry name" value="RWD_GCN2"/>
    <property type="match status" value="1"/>
</dbReference>
<dbReference type="PROSITE" id="PS50908">
    <property type="entry name" value="RWD"/>
    <property type="match status" value="1"/>
</dbReference>
<feature type="compositionally biased region" description="Basic and acidic residues" evidence="1">
    <location>
        <begin position="169"/>
        <end position="180"/>
    </location>
</feature>
<sequence length="232" mass="25679">MASEEQAQEIEVLQSIYPDEFLCIIQLVLEPPAIPGQIYEPPIINLHVTYPPTYPDTAPELDLTIDAASPVSSLAFPEDKELLLSALAPTIEENLGMAMIFSLATTLKESAETLISDRAHAIEKTREDHLRKEEEKEMEKFRGTLVTRERFMVWVAEFKEEAARKAVAEKEQLEAEEKGKRGGGGGGGGGGVKEKRLTGRQLYERGIVGNADDLEEDADDVEVDIAKLKVKE</sequence>
<proteinExistence type="predicted"/>
<dbReference type="Pfam" id="PF05773">
    <property type="entry name" value="RWD"/>
    <property type="match status" value="1"/>
</dbReference>
<feature type="domain" description="RWD" evidence="2">
    <location>
        <begin position="8"/>
        <end position="114"/>
    </location>
</feature>
<dbReference type="InterPro" id="IPR040213">
    <property type="entry name" value="GIR2-like"/>
</dbReference>
<accession>A0ABR3GVM1</accession>
<dbReference type="InterPro" id="IPR016135">
    <property type="entry name" value="UBQ-conjugating_enzyme/RWD"/>
</dbReference>
<reference evidence="3 4" key="1">
    <citation type="submission" date="2024-02" db="EMBL/GenBank/DDBJ databases">
        <title>Discinaceae phylogenomics.</title>
        <authorList>
            <person name="Dirks A.C."/>
            <person name="James T.Y."/>
        </authorList>
    </citation>
    <scope>NUCLEOTIDE SEQUENCE [LARGE SCALE GENOMIC DNA]</scope>
    <source>
        <strain evidence="3 4">ACD0624</strain>
    </source>
</reference>
<name>A0ABR3GVM1_9PEZI</name>
<dbReference type="Proteomes" id="UP001447188">
    <property type="component" value="Unassembled WGS sequence"/>
</dbReference>
<gene>
    <name evidence="3" type="primary">GIR2</name>
    <name evidence="3" type="ORF">Q9L58_001051</name>
</gene>
<organism evidence="3 4">
    <name type="scientific">Discina gigas</name>
    <dbReference type="NCBI Taxonomy" id="1032678"/>
    <lineage>
        <taxon>Eukaryota</taxon>
        <taxon>Fungi</taxon>
        <taxon>Dikarya</taxon>
        <taxon>Ascomycota</taxon>
        <taxon>Pezizomycotina</taxon>
        <taxon>Pezizomycetes</taxon>
        <taxon>Pezizales</taxon>
        <taxon>Discinaceae</taxon>
        <taxon>Discina</taxon>
    </lineage>
</organism>
<dbReference type="SMART" id="SM00591">
    <property type="entry name" value="RWD"/>
    <property type="match status" value="1"/>
</dbReference>
<comment type="caution">
    <text evidence="3">The sequence shown here is derived from an EMBL/GenBank/DDBJ whole genome shotgun (WGS) entry which is preliminary data.</text>
</comment>
<dbReference type="SUPFAM" id="SSF54495">
    <property type="entry name" value="UBC-like"/>
    <property type="match status" value="1"/>
</dbReference>
<evidence type="ECO:0000259" key="2">
    <source>
        <dbReference type="PROSITE" id="PS50908"/>
    </source>
</evidence>
<evidence type="ECO:0000256" key="1">
    <source>
        <dbReference type="SAM" id="MobiDB-lite"/>
    </source>
</evidence>
<dbReference type="Gene3D" id="3.10.110.10">
    <property type="entry name" value="Ubiquitin Conjugating Enzyme"/>
    <property type="match status" value="1"/>
</dbReference>
<evidence type="ECO:0000313" key="4">
    <source>
        <dbReference type="Proteomes" id="UP001447188"/>
    </source>
</evidence>
<feature type="region of interest" description="Disordered" evidence="1">
    <location>
        <begin position="169"/>
        <end position="197"/>
    </location>
</feature>
<evidence type="ECO:0000313" key="3">
    <source>
        <dbReference type="EMBL" id="KAL0639959.1"/>
    </source>
</evidence>
<feature type="compositionally biased region" description="Gly residues" evidence="1">
    <location>
        <begin position="182"/>
        <end position="191"/>
    </location>
</feature>
<protein>
    <submittedName>
        <fullName evidence="3">Protein gir2</fullName>
    </submittedName>
</protein>
<dbReference type="InterPro" id="IPR006575">
    <property type="entry name" value="RWD_dom"/>
</dbReference>